<evidence type="ECO:0000313" key="1">
    <source>
        <dbReference type="EMBL" id="OAQ74730.1"/>
    </source>
</evidence>
<dbReference type="AlphaFoldDB" id="A0A179GB67"/>
<evidence type="ECO:0000313" key="2">
    <source>
        <dbReference type="Proteomes" id="UP000078240"/>
    </source>
</evidence>
<sequence>MLLSSTSPLYHYQRPCLTHFHKSSASYERLQSTIVRHAGPTAKINNVLSIPPGPSSRLILSQTLLQPAALFACPSDPFTASLVRP</sequence>
<dbReference type="EMBL" id="LSBH01000009">
    <property type="protein sequence ID" value="OAQ74730.1"/>
    <property type="molecule type" value="Genomic_DNA"/>
</dbReference>
<organism evidence="1 2">
    <name type="scientific">Purpureocillium lilacinum</name>
    <name type="common">Paecilomyces lilacinus</name>
    <dbReference type="NCBI Taxonomy" id="33203"/>
    <lineage>
        <taxon>Eukaryota</taxon>
        <taxon>Fungi</taxon>
        <taxon>Dikarya</taxon>
        <taxon>Ascomycota</taxon>
        <taxon>Pezizomycotina</taxon>
        <taxon>Sordariomycetes</taxon>
        <taxon>Hypocreomycetidae</taxon>
        <taxon>Hypocreales</taxon>
        <taxon>Ophiocordycipitaceae</taxon>
        <taxon>Purpureocillium</taxon>
    </lineage>
</organism>
<comment type="caution">
    <text evidence="1">The sequence shown here is derived from an EMBL/GenBank/DDBJ whole genome shotgun (WGS) entry which is preliminary data.</text>
</comment>
<reference evidence="1 2" key="1">
    <citation type="submission" date="2016-01" db="EMBL/GenBank/DDBJ databases">
        <title>Biosynthesis of antibiotic leucinostatins and their inhibition on Phytophthora in bio-control Purpureocillium lilacinum.</title>
        <authorList>
            <person name="Wang G."/>
            <person name="Liu Z."/>
            <person name="Lin R."/>
            <person name="Li E."/>
            <person name="Mao Z."/>
            <person name="Ling J."/>
            <person name="Yin W."/>
            <person name="Xie B."/>
        </authorList>
    </citation>
    <scope>NUCLEOTIDE SEQUENCE [LARGE SCALE GENOMIC DNA]</scope>
    <source>
        <strain evidence="1">PLBJ-1</strain>
    </source>
</reference>
<dbReference type="Proteomes" id="UP000078240">
    <property type="component" value="Unassembled WGS sequence"/>
</dbReference>
<proteinExistence type="predicted"/>
<accession>A0A179GB67</accession>
<protein>
    <submittedName>
        <fullName evidence="1">Uncharacterized protein</fullName>
    </submittedName>
</protein>
<name>A0A179GB67_PURLI</name>
<gene>
    <name evidence="1" type="ORF">VFPBJ_10025</name>
</gene>